<feature type="region of interest" description="Disordered" evidence="1">
    <location>
        <begin position="80"/>
        <end position="499"/>
    </location>
</feature>
<feature type="compositionally biased region" description="Polar residues" evidence="1">
    <location>
        <begin position="1343"/>
        <end position="1379"/>
    </location>
</feature>
<feature type="compositionally biased region" description="Polar residues" evidence="1">
    <location>
        <begin position="1096"/>
        <end position="1105"/>
    </location>
</feature>
<feature type="compositionally biased region" description="Acidic residues" evidence="1">
    <location>
        <begin position="80"/>
        <end position="101"/>
    </location>
</feature>
<feature type="compositionally biased region" description="Polar residues" evidence="1">
    <location>
        <begin position="1442"/>
        <end position="1464"/>
    </location>
</feature>
<keyword evidence="3" id="KW-1185">Reference proteome</keyword>
<feature type="region of interest" description="Disordered" evidence="1">
    <location>
        <begin position="1554"/>
        <end position="1732"/>
    </location>
</feature>
<feature type="compositionally biased region" description="Acidic residues" evidence="1">
    <location>
        <begin position="1227"/>
        <end position="1236"/>
    </location>
</feature>
<feature type="compositionally biased region" description="Basic and acidic residues" evidence="1">
    <location>
        <begin position="1669"/>
        <end position="1687"/>
    </location>
</feature>
<feature type="compositionally biased region" description="Polar residues" evidence="1">
    <location>
        <begin position="1565"/>
        <end position="1583"/>
    </location>
</feature>
<dbReference type="Proteomes" id="UP000775547">
    <property type="component" value="Unassembled WGS sequence"/>
</dbReference>
<feature type="compositionally biased region" description="Low complexity" evidence="1">
    <location>
        <begin position="836"/>
        <end position="849"/>
    </location>
</feature>
<feature type="region of interest" description="Disordered" evidence="1">
    <location>
        <begin position="792"/>
        <end position="916"/>
    </location>
</feature>
<feature type="compositionally biased region" description="Low complexity" evidence="1">
    <location>
        <begin position="1612"/>
        <end position="1621"/>
    </location>
</feature>
<comment type="caution">
    <text evidence="2">The sequence shown here is derived from an EMBL/GenBank/DDBJ whole genome shotgun (WGS) entry which is preliminary data.</text>
</comment>
<feature type="compositionally biased region" description="Acidic residues" evidence="1">
    <location>
        <begin position="1113"/>
        <end position="1127"/>
    </location>
</feature>
<feature type="region of interest" description="Disordered" evidence="1">
    <location>
        <begin position="1160"/>
        <end position="1464"/>
    </location>
</feature>
<feature type="compositionally biased region" description="Acidic residues" evidence="1">
    <location>
        <begin position="159"/>
        <end position="185"/>
    </location>
</feature>
<feature type="compositionally biased region" description="Low complexity" evidence="1">
    <location>
        <begin position="1322"/>
        <end position="1338"/>
    </location>
</feature>
<feature type="compositionally biased region" description="Low complexity" evidence="1">
    <location>
        <begin position="856"/>
        <end position="865"/>
    </location>
</feature>
<feature type="region of interest" description="Disordered" evidence="1">
    <location>
        <begin position="631"/>
        <end position="724"/>
    </location>
</feature>
<organism evidence="2 3">
    <name type="scientific">Asterophora parasitica</name>
    <dbReference type="NCBI Taxonomy" id="117018"/>
    <lineage>
        <taxon>Eukaryota</taxon>
        <taxon>Fungi</taxon>
        <taxon>Dikarya</taxon>
        <taxon>Basidiomycota</taxon>
        <taxon>Agaricomycotina</taxon>
        <taxon>Agaricomycetes</taxon>
        <taxon>Agaricomycetidae</taxon>
        <taxon>Agaricales</taxon>
        <taxon>Tricholomatineae</taxon>
        <taxon>Lyophyllaceae</taxon>
        <taxon>Asterophora</taxon>
    </lineage>
</organism>
<accession>A0A9P7KFQ2</accession>
<evidence type="ECO:0000256" key="1">
    <source>
        <dbReference type="SAM" id="MobiDB-lite"/>
    </source>
</evidence>
<feature type="compositionally biased region" description="Pro residues" evidence="1">
    <location>
        <begin position="1381"/>
        <end position="1390"/>
    </location>
</feature>
<feature type="compositionally biased region" description="Polar residues" evidence="1">
    <location>
        <begin position="640"/>
        <end position="650"/>
    </location>
</feature>
<dbReference type="EMBL" id="JABCKV010000013">
    <property type="protein sequence ID" value="KAG5647100.1"/>
    <property type="molecule type" value="Genomic_DNA"/>
</dbReference>
<evidence type="ECO:0000313" key="2">
    <source>
        <dbReference type="EMBL" id="KAG5647100.1"/>
    </source>
</evidence>
<feature type="region of interest" description="Disordered" evidence="1">
    <location>
        <begin position="1096"/>
        <end position="1137"/>
    </location>
</feature>
<feature type="compositionally biased region" description="Acidic residues" evidence="1">
    <location>
        <begin position="310"/>
        <end position="324"/>
    </location>
</feature>
<dbReference type="OrthoDB" id="2804229at2759"/>
<feature type="compositionally biased region" description="Basic residues" evidence="1">
    <location>
        <begin position="1694"/>
        <end position="1705"/>
    </location>
</feature>
<feature type="compositionally biased region" description="Polar residues" evidence="1">
    <location>
        <begin position="1413"/>
        <end position="1429"/>
    </location>
</feature>
<gene>
    <name evidence="2" type="ORF">DXG03_001471</name>
</gene>
<feature type="compositionally biased region" description="Basic residues" evidence="1">
    <location>
        <begin position="1242"/>
        <end position="1252"/>
    </location>
</feature>
<reference evidence="2" key="1">
    <citation type="submission" date="2020-07" db="EMBL/GenBank/DDBJ databases">
        <authorList>
            <person name="Nieuwenhuis M."/>
            <person name="Van De Peppel L.J.J."/>
        </authorList>
    </citation>
    <scope>NUCLEOTIDE SEQUENCE</scope>
    <source>
        <strain evidence="2">AP01</strain>
        <tissue evidence="2">Mycelium</tissue>
    </source>
</reference>
<evidence type="ECO:0000313" key="3">
    <source>
        <dbReference type="Proteomes" id="UP000775547"/>
    </source>
</evidence>
<feature type="compositionally biased region" description="Acidic residues" evidence="1">
    <location>
        <begin position="245"/>
        <end position="254"/>
    </location>
</feature>
<feature type="compositionally biased region" description="Low complexity" evidence="1">
    <location>
        <begin position="1589"/>
        <end position="1604"/>
    </location>
</feature>
<feature type="compositionally biased region" description="Basic and acidic residues" evidence="1">
    <location>
        <begin position="1706"/>
        <end position="1719"/>
    </location>
</feature>
<feature type="compositionally biased region" description="Acidic residues" evidence="1">
    <location>
        <begin position="140"/>
        <end position="150"/>
    </location>
</feature>
<feature type="compositionally biased region" description="Acidic residues" evidence="1">
    <location>
        <begin position="209"/>
        <end position="229"/>
    </location>
</feature>
<name>A0A9P7KFQ2_9AGAR</name>
<feature type="compositionally biased region" description="Basic and acidic residues" evidence="1">
    <location>
        <begin position="554"/>
        <end position="570"/>
    </location>
</feature>
<feature type="compositionally biased region" description="Polar residues" evidence="1">
    <location>
        <begin position="1182"/>
        <end position="1199"/>
    </location>
</feature>
<protein>
    <submittedName>
        <fullName evidence="2">Uncharacterized protein</fullName>
    </submittedName>
</protein>
<feature type="region of interest" description="Disordered" evidence="1">
    <location>
        <begin position="1"/>
        <end position="37"/>
    </location>
</feature>
<feature type="region of interest" description="Disordered" evidence="1">
    <location>
        <begin position="933"/>
        <end position="996"/>
    </location>
</feature>
<feature type="compositionally biased region" description="Polar residues" evidence="1">
    <location>
        <begin position="959"/>
        <end position="975"/>
    </location>
</feature>
<proteinExistence type="predicted"/>
<reference evidence="2" key="2">
    <citation type="submission" date="2021-10" db="EMBL/GenBank/DDBJ databases">
        <title>Phylogenomics reveals ancestral predisposition of the termite-cultivated fungus Termitomyces towards a domesticated lifestyle.</title>
        <authorList>
            <person name="Auxier B."/>
            <person name="Grum-Grzhimaylo A."/>
            <person name="Cardenas M.E."/>
            <person name="Lodge J.D."/>
            <person name="Laessoe T."/>
            <person name="Pedersen O."/>
            <person name="Smith M.E."/>
            <person name="Kuyper T.W."/>
            <person name="Franco-Molano E.A."/>
            <person name="Baroni T.J."/>
            <person name="Aanen D.K."/>
        </authorList>
    </citation>
    <scope>NUCLEOTIDE SEQUENCE</scope>
    <source>
        <strain evidence="2">AP01</strain>
        <tissue evidence="2">Mycelium</tissue>
    </source>
</reference>
<feature type="region of interest" description="Disordered" evidence="1">
    <location>
        <begin position="552"/>
        <end position="585"/>
    </location>
</feature>
<feature type="region of interest" description="Disordered" evidence="1">
    <location>
        <begin position="745"/>
        <end position="765"/>
    </location>
</feature>
<sequence length="1732" mass="187095">MASPFEFARYSGTSHSSFSLRAPPKPPKAPIHNPYDKFTQPQFDAWIGGITGALKRALGQEDEVETPASNLLEDADVYAEDEDEVERLAVEEGESSSEEVNDSFADFRSRRVGKGKARDPRDGPGFGKGDENEPIVIGLDSEEEEDEEEVDLRQRVEGQEVEEVEEGSEEWDEEEQSDKEVDEEMEGRSWARGESSSQARTRHEKLQEEVEYEYDDEELSDDAGEDEYETQASRQASSPVLVLSSDEEQGEAEDDSPHFYQLDKESDQEFSDEETSTSMLLAPPVSTVTQPSRYRAKEALRYQASSPVPEEADEIEEDGDDDVQPLDTDTSFPPQHVEADPEAFEIRDPWSGPRTFAEDYYSGGEIRPRPGELSADHLGPSDEGTPPGGHIRDVEDMEIFEVDGFDEADPEEVQPLEEDTSFPPSVESKDSLPTSPDYPVEIPDQWEGPRTYAEDYYAGGTVRTSHDVPPNPHHLGANDEGRTPTPSTPAAAESERPSVIYEVPEDIVQPTNEDTSFPPNVVPESLPHFVELLDPWAAPSKYAEDYYAGGEIRPSLDKNADRIGAGEDGHSPIIIESDEDDKKADKEVDVDVAANAPIDASQIEVEEQETIVASGPTQNAEELDFGIYDDMVVEDVEEVSNPQAAPSIETSDGGVEETASFVDVGIASAEALSATEAPSDAPPSQSTLPSALPSLQHPHEFGLPTPPSERLSSPAKGVAASETVETALESVESIEVIDVISDAEDAKQDEKVPEVGADGGVDFDADAVSEYPDHVEIEQVVTIVQETVVEMQTPQKTGLPDKELAVTNSETDVDSGRKVPSLDADLLDETAEVDRSAASSSSDAPPEVSMPVCADPTVPDPTSRPRTPPLSSPSSRSSFTLEPLKSSMVSGAGLNGLFTPFPAEKSGPASLAPESELLGATEMEVCSNAVVVDEEPSQVVSQPDVPTKSTAPIPEPYASPTQVAGSIPIQSQQPASELSSTTKSPSPPTEPSGLDSMKVAMHKLTGSFLLADPYPASLSTPDDINYVVEQHVLRPISWDGLAPQNNLNSVFSAEKETGWADHPTALEDQRNVENVQHNAHADSSEAMELGGLEQASAATTPTAQGISVREDDHDADADGDLDPDFAENADKAREPIPPVVPRQVDVKIPGTNGHVTTLKEVADMDKAGQSPKQISPRLPAITETSSAVPKTASSTMQQESGDERELPSILIIKKPPVVPSKSKDSSDSEELTELEETPAKPKPARSTKRKRSSSVSPLTQTTSSKLPEKRKAPSRASRASTKLSKGSEGKRTSSKSSSLSKDKGKRKEVRALPASRGSFDTRSISSRSSSGASSALRALHPGSRNTSRASSVASTAPSDYLSGTVQPSPTLNKGSSFRQQVPPPPPPPAPLLHRHSNALPHHHHHRPPPHPPQIQQARHTTTQTASSSRAVDVQPTEPAANKPSTSSHASSHRTPAYSSSPVTRSNCRYHKIGIPREEDGPNVFFLVPGCSLVDKELMDEEDIVDLGDPLPEDGKEMTPKLDAYQFDEYLIGVLRLLVGVDMLREQEVYYVPQSGPNEVPLRTPPSISASPRRTSTSAISSPVSRAPVSNAGSASTSASAVMSARRMEKPASSSVLSFSESELTEGEDSPKSKRHKPSPIEAKHTLGDMGPPDSQSISRKASIRRIMRLGRDAAEYKPGEDSHREDAQPEPLSRRKKGSKGVKRSRTSDVVRDSEVDAHKLKRQRTLPERMT</sequence>
<feature type="compositionally biased region" description="Acidic residues" evidence="1">
    <location>
        <begin position="395"/>
        <end position="420"/>
    </location>
</feature>
<feature type="compositionally biased region" description="Basic and acidic residues" evidence="1">
    <location>
        <begin position="255"/>
        <end position="267"/>
    </location>
</feature>
<feature type="compositionally biased region" description="Polar residues" evidence="1">
    <location>
        <begin position="1255"/>
        <end position="1265"/>
    </location>
</feature>
<feature type="compositionally biased region" description="Basic residues" evidence="1">
    <location>
        <begin position="1392"/>
        <end position="1408"/>
    </location>
</feature>